<dbReference type="CDD" id="cd00882">
    <property type="entry name" value="Ras_like_GTPase"/>
    <property type="match status" value="2"/>
</dbReference>
<dbReference type="InterPro" id="IPR006073">
    <property type="entry name" value="GTP-bd"/>
</dbReference>
<accession>A0ABR3IU37</accession>
<dbReference type="PANTHER" id="PTHR42714">
    <property type="entry name" value="TRNA MODIFICATION GTPASE GTPBP3"/>
    <property type="match status" value="1"/>
</dbReference>
<dbReference type="Pfam" id="PF01926">
    <property type="entry name" value="MMR_HSR1"/>
    <property type="match status" value="2"/>
</dbReference>
<sequence length="548" mass="62011">MLKRFRNILARIVGPEEVGNDIIIAILGPTGSGKSSFINVATNSNKMIVGHTLQSYTKDVRSIECTYPGDDHGRNIVFVDTPGLNFERHSANDVEIEIKKWLSRTYPKRTHVDGIIYLYQITSNRMTKSESPITYEPVFESLCGPDYSRKTMLLTTMWKPVDDELTITEEGIKKQWRYKMERLEPRSIECAWHAIDSLLSAHPALRSAMARDPMIGQPAEQHVIIPIFGRTGSGKSTFINLITGSDLQVTHGMSPCTQDLSVVKFRTDRSDLDIIFIDTPSCGNAGETLEVTEKVNNWLRNAYKRNVRPSGVVWLHRILDDHIRAYTKEPTFVKDLCNDNFSKVLLATTMWDEQTAHYRERRTISTTSTISDADSISNIMRHPNSEALRWETRIIESFWKPVMRRGAPTPRRHNNTLASAWAILDAFILASNMRCAEELQHEMAALQQEPELETKKGAELLRQLSDLVGREQGMLRHLRGALSRGEPEGKTTPLRYGHDILRMRLKETVDEVLALRVPVGRHLLRISAGPLDSKGTVTVISGGNETLQ</sequence>
<gene>
    <name evidence="2" type="ORF">HGRIS_012961</name>
</gene>
<evidence type="ECO:0000313" key="2">
    <source>
        <dbReference type="EMBL" id="KAL0946788.1"/>
    </source>
</evidence>
<keyword evidence="3" id="KW-1185">Reference proteome</keyword>
<name>A0ABR3IU37_9AGAR</name>
<dbReference type="Gene3D" id="3.40.50.300">
    <property type="entry name" value="P-loop containing nucleotide triphosphate hydrolases"/>
    <property type="match status" value="2"/>
</dbReference>
<organism evidence="2 3">
    <name type="scientific">Hohenbuehelia grisea</name>
    <dbReference type="NCBI Taxonomy" id="104357"/>
    <lineage>
        <taxon>Eukaryota</taxon>
        <taxon>Fungi</taxon>
        <taxon>Dikarya</taxon>
        <taxon>Basidiomycota</taxon>
        <taxon>Agaricomycotina</taxon>
        <taxon>Agaricomycetes</taxon>
        <taxon>Agaricomycetidae</taxon>
        <taxon>Agaricales</taxon>
        <taxon>Pleurotineae</taxon>
        <taxon>Pleurotaceae</taxon>
        <taxon>Hohenbuehelia</taxon>
    </lineage>
</organism>
<comment type="caution">
    <text evidence="2">The sequence shown here is derived from an EMBL/GenBank/DDBJ whole genome shotgun (WGS) entry which is preliminary data.</text>
</comment>
<evidence type="ECO:0000259" key="1">
    <source>
        <dbReference type="Pfam" id="PF01926"/>
    </source>
</evidence>
<reference evidence="3" key="1">
    <citation type="submission" date="2024-06" db="EMBL/GenBank/DDBJ databases">
        <title>Multi-omics analyses provide insights into the biosynthesis of the anticancer antibiotic pleurotin in Hohenbuehelia grisea.</title>
        <authorList>
            <person name="Weaver J.A."/>
            <person name="Alberti F."/>
        </authorList>
    </citation>
    <scope>NUCLEOTIDE SEQUENCE [LARGE SCALE GENOMIC DNA]</scope>
    <source>
        <strain evidence="3">T-177</strain>
    </source>
</reference>
<dbReference type="SUPFAM" id="SSF52540">
    <property type="entry name" value="P-loop containing nucleoside triphosphate hydrolases"/>
    <property type="match status" value="2"/>
</dbReference>
<dbReference type="EMBL" id="JASNQZ010000015">
    <property type="protein sequence ID" value="KAL0946788.1"/>
    <property type="molecule type" value="Genomic_DNA"/>
</dbReference>
<proteinExistence type="predicted"/>
<feature type="domain" description="G" evidence="1">
    <location>
        <begin position="24"/>
        <end position="122"/>
    </location>
</feature>
<dbReference type="PANTHER" id="PTHR42714:SF2">
    <property type="entry name" value="TRNA MODIFICATION GTPASE GTPBP3, MITOCHONDRIAL"/>
    <property type="match status" value="1"/>
</dbReference>
<protein>
    <recommendedName>
        <fullName evidence="1">G domain-containing protein</fullName>
    </recommendedName>
</protein>
<dbReference type="InterPro" id="IPR027417">
    <property type="entry name" value="P-loop_NTPase"/>
</dbReference>
<evidence type="ECO:0000313" key="3">
    <source>
        <dbReference type="Proteomes" id="UP001556367"/>
    </source>
</evidence>
<dbReference type="Proteomes" id="UP001556367">
    <property type="component" value="Unassembled WGS sequence"/>
</dbReference>
<feature type="domain" description="G" evidence="1">
    <location>
        <begin position="227"/>
        <end position="322"/>
    </location>
</feature>